<comment type="caution">
    <text evidence="1">The sequence shown here is derived from an EMBL/GenBank/DDBJ whole genome shotgun (WGS) entry which is preliminary data.</text>
</comment>
<protein>
    <submittedName>
        <fullName evidence="1">Uncharacterized protein</fullName>
    </submittedName>
</protein>
<evidence type="ECO:0000313" key="1">
    <source>
        <dbReference type="EMBL" id="KAH7838233.1"/>
    </source>
</evidence>
<name>A0ACB7XBU1_9ERIC</name>
<reference evidence="1 2" key="1">
    <citation type="journal article" date="2021" name="Hortic Res">
        <title>High-quality reference genome and annotation aids understanding of berry development for evergreen blueberry (Vaccinium darrowii).</title>
        <authorList>
            <person name="Yu J."/>
            <person name="Hulse-Kemp A.M."/>
            <person name="Babiker E."/>
            <person name="Staton M."/>
        </authorList>
    </citation>
    <scope>NUCLEOTIDE SEQUENCE [LARGE SCALE GENOMIC DNA]</scope>
    <source>
        <strain evidence="2">cv. NJ 8807/NJ 8810</strain>
        <tissue evidence="1">Young leaf</tissue>
    </source>
</reference>
<proteinExistence type="predicted"/>
<dbReference type="Proteomes" id="UP000828048">
    <property type="component" value="Chromosome 6"/>
</dbReference>
<gene>
    <name evidence="1" type="ORF">Vadar_023800</name>
</gene>
<organism evidence="1 2">
    <name type="scientific">Vaccinium darrowii</name>
    <dbReference type="NCBI Taxonomy" id="229202"/>
    <lineage>
        <taxon>Eukaryota</taxon>
        <taxon>Viridiplantae</taxon>
        <taxon>Streptophyta</taxon>
        <taxon>Embryophyta</taxon>
        <taxon>Tracheophyta</taxon>
        <taxon>Spermatophyta</taxon>
        <taxon>Magnoliopsida</taxon>
        <taxon>eudicotyledons</taxon>
        <taxon>Gunneridae</taxon>
        <taxon>Pentapetalae</taxon>
        <taxon>asterids</taxon>
        <taxon>Ericales</taxon>
        <taxon>Ericaceae</taxon>
        <taxon>Vaccinioideae</taxon>
        <taxon>Vaccinieae</taxon>
        <taxon>Vaccinium</taxon>
    </lineage>
</organism>
<evidence type="ECO:0000313" key="2">
    <source>
        <dbReference type="Proteomes" id="UP000828048"/>
    </source>
</evidence>
<keyword evidence="2" id="KW-1185">Reference proteome</keyword>
<sequence>MVFSKILLFFLFSVIFQTPAFAVKQSYIVYMGVHSHALQDAMASVSKVKVSHNEFLASFLGSTEKAKESIFYSYTRDINGFAATLDEEEAAAIARHPKVVSVFLNKAKHLHTTHSWEFMMLENTGVVHHNSLWNKANYGEDIIIGNLDTGVWPESKSFSDKGFGPVPSKWKGFCQNDTRTGVPCNRKIIGARYFDKTYLSKGGVLNASEKSPRDNHGHGSHTLSTAGGNFVSGANVFGIFNGTAKGGSPKARVAVYKVCWPPIFLGGGCYDGDILAAFDAAIHDGVDVLSVSLGGAAVDYFGDPAAIGAFHAVMNGVVVVCSAGNDGPDDYTATNLAPWIITVGASTIDRKFVTLVELPNGKRFEGTSISKPLPGGHKFYPLISSAQAKAKNASADDAMLCKEGTLDYKKVKGKVLVCLVGDNERADKGMQAALAGAVGMILCNDESTGSEIIPDPHFLPASHINYTDGLAVYAYIKSTKHPKAYISASIAEMHTKPAPFMASFSSKGPNIVTPEILKPDITAPGVSIIAAYTEARSPTEMDFDKRRTAFTTLSGTSMSCPHVSGVVGLLKKLHPDWSPGAIKSAIMTTARTRDNTVNPMRNGSFLEATPFSYGAGHIRPNRAADPGLVYDLNTTDYLNFLCGLGYNQTIIKLFSKGPYICPSNFSLIDFNYPSITVPNLSGSVTVSRKVKNVGSPGVYAARIRQPRGVLVSVEPNVLKFDKTGEEKSFKLTLTNKKLGGPGEYVFGQLMWSDGHHYVRSPIVVASKATLEKKSAQLGVVGGIRSRI</sequence>
<accession>A0ACB7XBU1</accession>
<dbReference type="EMBL" id="CM037156">
    <property type="protein sequence ID" value="KAH7838233.1"/>
    <property type="molecule type" value="Genomic_DNA"/>
</dbReference>